<evidence type="ECO:0000313" key="1">
    <source>
        <dbReference type="EMBL" id="QHL85991.1"/>
    </source>
</evidence>
<gene>
    <name evidence="1" type="ORF">GU926_00435</name>
</gene>
<reference evidence="1 2" key="1">
    <citation type="submission" date="2020-01" db="EMBL/GenBank/DDBJ databases">
        <authorList>
            <person name="Kim M."/>
        </authorList>
    </citation>
    <scope>NUCLEOTIDE SEQUENCE [LARGE SCALE GENOMIC DNA]</scope>
    <source>
        <strain evidence="1 2">BT10</strain>
    </source>
</reference>
<keyword evidence="2" id="KW-1185">Reference proteome</keyword>
<organism evidence="1 2">
    <name type="scientific">Nibribacter ruber</name>
    <dbReference type="NCBI Taxonomy" id="2698458"/>
    <lineage>
        <taxon>Bacteria</taxon>
        <taxon>Pseudomonadati</taxon>
        <taxon>Bacteroidota</taxon>
        <taxon>Cytophagia</taxon>
        <taxon>Cytophagales</taxon>
        <taxon>Hymenobacteraceae</taxon>
        <taxon>Nibribacter</taxon>
    </lineage>
</organism>
<protein>
    <submittedName>
        <fullName evidence="1">Uncharacterized protein</fullName>
    </submittedName>
</protein>
<proteinExistence type="predicted"/>
<evidence type="ECO:0000313" key="2">
    <source>
        <dbReference type="Proteomes" id="UP000464214"/>
    </source>
</evidence>
<dbReference type="EMBL" id="CP047897">
    <property type="protein sequence ID" value="QHL85991.1"/>
    <property type="molecule type" value="Genomic_DNA"/>
</dbReference>
<accession>A0A6P1NWI7</accession>
<dbReference type="AlphaFoldDB" id="A0A6P1NWI7"/>
<dbReference type="KEGG" id="nib:GU926_00435"/>
<name>A0A6P1NWI7_9BACT</name>
<sequence length="143" mass="16972">MKIVGNILDITHKRDTQHQGIEVHLDRVEYIMFKKDGHYRQDFNYIDDLDAPLVITGDRLARIIDKKLPEGEYDFKVYDLVEGEYVENPDKFLSILLIYDFEENQHILSSLEYSETVPVEEFKKIKGAREKEKIARKNKAKRR</sequence>
<dbReference type="Proteomes" id="UP000464214">
    <property type="component" value="Chromosome"/>
</dbReference>
<dbReference type="RefSeq" id="WP_160687960.1">
    <property type="nucleotide sequence ID" value="NZ_CP047897.1"/>
</dbReference>